<evidence type="ECO:0000313" key="3">
    <source>
        <dbReference type="Proteomes" id="UP000308197"/>
    </source>
</evidence>
<keyword evidence="3" id="KW-1185">Reference proteome</keyword>
<proteinExistence type="predicted"/>
<name>A0A5C3NR13_9APHY</name>
<feature type="compositionally biased region" description="Low complexity" evidence="1">
    <location>
        <begin position="58"/>
        <end position="98"/>
    </location>
</feature>
<feature type="region of interest" description="Disordered" evidence="1">
    <location>
        <begin position="57"/>
        <end position="131"/>
    </location>
</feature>
<dbReference type="STRING" id="1314778.A0A5C3NR13"/>
<dbReference type="Proteomes" id="UP000308197">
    <property type="component" value="Unassembled WGS sequence"/>
</dbReference>
<feature type="compositionally biased region" description="Pro residues" evidence="1">
    <location>
        <begin position="104"/>
        <end position="119"/>
    </location>
</feature>
<evidence type="ECO:0000256" key="1">
    <source>
        <dbReference type="SAM" id="MobiDB-lite"/>
    </source>
</evidence>
<protein>
    <submittedName>
        <fullName evidence="2">Uncharacterized protein</fullName>
    </submittedName>
</protein>
<evidence type="ECO:0000313" key="2">
    <source>
        <dbReference type="EMBL" id="TFK79996.1"/>
    </source>
</evidence>
<reference evidence="2 3" key="1">
    <citation type="journal article" date="2019" name="Nat. Ecol. Evol.">
        <title>Megaphylogeny resolves global patterns of mushroom evolution.</title>
        <authorList>
            <person name="Varga T."/>
            <person name="Krizsan K."/>
            <person name="Foldi C."/>
            <person name="Dima B."/>
            <person name="Sanchez-Garcia M."/>
            <person name="Sanchez-Ramirez S."/>
            <person name="Szollosi G.J."/>
            <person name="Szarkandi J.G."/>
            <person name="Papp V."/>
            <person name="Albert L."/>
            <person name="Andreopoulos W."/>
            <person name="Angelini C."/>
            <person name="Antonin V."/>
            <person name="Barry K.W."/>
            <person name="Bougher N.L."/>
            <person name="Buchanan P."/>
            <person name="Buyck B."/>
            <person name="Bense V."/>
            <person name="Catcheside P."/>
            <person name="Chovatia M."/>
            <person name="Cooper J."/>
            <person name="Damon W."/>
            <person name="Desjardin D."/>
            <person name="Finy P."/>
            <person name="Geml J."/>
            <person name="Haridas S."/>
            <person name="Hughes K."/>
            <person name="Justo A."/>
            <person name="Karasinski D."/>
            <person name="Kautmanova I."/>
            <person name="Kiss B."/>
            <person name="Kocsube S."/>
            <person name="Kotiranta H."/>
            <person name="LaButti K.M."/>
            <person name="Lechner B.E."/>
            <person name="Liimatainen K."/>
            <person name="Lipzen A."/>
            <person name="Lukacs Z."/>
            <person name="Mihaltcheva S."/>
            <person name="Morgado L.N."/>
            <person name="Niskanen T."/>
            <person name="Noordeloos M.E."/>
            <person name="Ohm R.A."/>
            <person name="Ortiz-Santana B."/>
            <person name="Ovrebo C."/>
            <person name="Racz N."/>
            <person name="Riley R."/>
            <person name="Savchenko A."/>
            <person name="Shiryaev A."/>
            <person name="Soop K."/>
            <person name="Spirin V."/>
            <person name="Szebenyi C."/>
            <person name="Tomsovsky M."/>
            <person name="Tulloss R.E."/>
            <person name="Uehling J."/>
            <person name="Grigoriev I.V."/>
            <person name="Vagvolgyi C."/>
            <person name="Papp T."/>
            <person name="Martin F.M."/>
            <person name="Miettinen O."/>
            <person name="Hibbett D.S."/>
            <person name="Nagy L.G."/>
        </authorList>
    </citation>
    <scope>NUCLEOTIDE SEQUENCE [LARGE SCALE GENOMIC DNA]</scope>
    <source>
        <strain evidence="2 3">HHB13444</strain>
    </source>
</reference>
<gene>
    <name evidence="2" type="ORF">K466DRAFT_569908</name>
</gene>
<organism evidence="2 3">
    <name type="scientific">Polyporus arcularius HHB13444</name>
    <dbReference type="NCBI Taxonomy" id="1314778"/>
    <lineage>
        <taxon>Eukaryota</taxon>
        <taxon>Fungi</taxon>
        <taxon>Dikarya</taxon>
        <taxon>Basidiomycota</taxon>
        <taxon>Agaricomycotina</taxon>
        <taxon>Agaricomycetes</taxon>
        <taxon>Polyporales</taxon>
        <taxon>Polyporaceae</taxon>
        <taxon>Polyporus</taxon>
    </lineage>
</organism>
<dbReference type="EMBL" id="ML211872">
    <property type="protein sequence ID" value="TFK79996.1"/>
    <property type="molecule type" value="Genomic_DNA"/>
</dbReference>
<sequence length="243" mass="25327">MAAAAPSHRIHTIHGAFGAPSRYGHSSSLMYPAQASWNRIPNVCAPRRPYEMAPAPVARTTPASGSGAGSTSSGTGLATGLGLRSASASRPRRTTMSAGSWGPSPTPSRRAPPPPPPAPAERTTPVCIPRTPDLPKVIPIPEVDDPFADAEPQHEHHDDLSPFPPARTRTRVSVPSYTMSLCVPPGLGASVPCAKDVRGRLVATTLLNRGSGRPLGVYLRRRLSGEGTTYVKSGLSQLVAAAA</sequence>
<dbReference type="AlphaFoldDB" id="A0A5C3NR13"/>
<accession>A0A5C3NR13</accession>
<dbReference type="InParanoid" id="A0A5C3NR13"/>